<feature type="compositionally biased region" description="Basic and acidic residues" evidence="1">
    <location>
        <begin position="309"/>
        <end position="322"/>
    </location>
</feature>
<dbReference type="HOGENOM" id="CLU_457888_0_0_1"/>
<dbReference type="EMBL" id="JMKJ01000601">
    <property type="protein sequence ID" value="KGG50096.1"/>
    <property type="molecule type" value="Genomic_DNA"/>
</dbReference>
<dbReference type="VEuPathDB" id="MicrosporidiaDB:DI09_8p350"/>
<organism evidence="2 3">
    <name type="scientific">Mitosporidium daphniae</name>
    <dbReference type="NCBI Taxonomy" id="1485682"/>
    <lineage>
        <taxon>Eukaryota</taxon>
        <taxon>Fungi</taxon>
        <taxon>Fungi incertae sedis</taxon>
        <taxon>Microsporidia</taxon>
        <taxon>Mitosporidium</taxon>
    </lineage>
</organism>
<comment type="caution">
    <text evidence="2">The sequence shown here is derived from an EMBL/GenBank/DDBJ whole genome shotgun (WGS) entry which is preliminary data.</text>
</comment>
<sequence>MSSSVCVGGRYFCPLIFSRCFVSRISGALTASYSTSSSSSYKGFGAKRERRSEQPSRFEELSDDSKRTNNNTRRFGNNHAPRYDSSVHYSSKGFSNADHERMSAPFKRRTDMEYQSPGSETGKYQPRREMEYRGHREQRDGFNYPAKEYFKQRPFERRDENPDFHSRSNPAWKSNARVHLTRNREDQYTGGNFESNEKQRSGSFKRNYEKSGVGGSKFEHSGRHFSGYSKDESDIQAKGNFRSRNSSYSNEEAGDQRGGASQNHYGNQKYSGNGPKNQEYRKSGYAAQGVNESNNEDHYVRKNGMRAFNSEKAKYARERSLPDFDEQESSEEKHKKSWDAKPHHSFGKFNASAKALSGQIPKFEKTSNDYDKNAEPLYSLKKDKTAAKSEARRNGPQHAQAKLDNTAKEASIDNTSQDNEDNIDAELTNGENVRPEKTAETFHNESLHKASRMRVRNSRIVRERLAKKPKDRLKSLIDTNSENLHASGTCLKDQKSVPAALETACTPILFEGETCEAIQVNLQNLQDSSQNSPTFEIQSGCLDSPPSVSGDIPDQNASEAVENASEAVENASEAVENVVHAPQSTDFPQNSKITGE</sequence>
<feature type="compositionally biased region" description="Basic and acidic residues" evidence="1">
    <location>
        <begin position="97"/>
        <end position="112"/>
    </location>
</feature>
<feature type="compositionally biased region" description="Basic and acidic residues" evidence="1">
    <location>
        <begin position="330"/>
        <end position="342"/>
    </location>
</feature>
<feature type="compositionally biased region" description="Low complexity" evidence="1">
    <location>
        <begin position="556"/>
        <end position="579"/>
    </location>
</feature>
<feature type="compositionally biased region" description="Basic and acidic residues" evidence="1">
    <location>
        <begin position="362"/>
        <end position="393"/>
    </location>
</feature>
<proteinExistence type="predicted"/>
<evidence type="ECO:0000313" key="3">
    <source>
        <dbReference type="Proteomes" id="UP000029725"/>
    </source>
</evidence>
<dbReference type="AlphaFoldDB" id="A0A098VQS1"/>
<feature type="compositionally biased region" description="Polar residues" evidence="1">
    <location>
        <begin position="259"/>
        <end position="276"/>
    </location>
</feature>
<reference evidence="2 3" key="1">
    <citation type="submission" date="2014-04" db="EMBL/GenBank/DDBJ databases">
        <title>A new species of microsporidia sheds light on the evolution of extreme parasitism.</title>
        <authorList>
            <person name="Haag K.L."/>
            <person name="James T.Y."/>
            <person name="Larsson R."/>
            <person name="Schaer T.M."/>
            <person name="Refardt D."/>
            <person name="Pombert J.-F."/>
            <person name="Ebert D."/>
        </authorList>
    </citation>
    <scope>NUCLEOTIDE SEQUENCE [LARGE SCALE GENOMIC DNA]</scope>
    <source>
        <strain evidence="2 3">UGP3</strain>
        <tissue evidence="2">Spores</tissue>
    </source>
</reference>
<evidence type="ECO:0000313" key="2">
    <source>
        <dbReference type="EMBL" id="KGG50096.1"/>
    </source>
</evidence>
<feature type="region of interest" description="Disordered" evidence="1">
    <location>
        <begin position="543"/>
        <end position="596"/>
    </location>
</feature>
<dbReference type="GeneID" id="25261036"/>
<name>A0A098VQS1_9MICR</name>
<dbReference type="RefSeq" id="XP_013236523.1">
    <property type="nucleotide sequence ID" value="XM_013381069.1"/>
</dbReference>
<dbReference type="Proteomes" id="UP000029725">
    <property type="component" value="Unassembled WGS sequence"/>
</dbReference>
<protein>
    <submittedName>
        <fullName evidence="2">Uncharacterized protein</fullName>
    </submittedName>
</protein>
<feature type="region of interest" description="Disordered" evidence="1">
    <location>
        <begin position="33"/>
        <end position="124"/>
    </location>
</feature>
<feature type="compositionally biased region" description="Basic and acidic residues" evidence="1">
    <location>
        <begin position="148"/>
        <end position="166"/>
    </location>
</feature>
<keyword evidence="3" id="KW-1185">Reference proteome</keyword>
<evidence type="ECO:0000256" key="1">
    <source>
        <dbReference type="SAM" id="MobiDB-lite"/>
    </source>
</evidence>
<feature type="region of interest" description="Disordered" evidence="1">
    <location>
        <begin position="140"/>
        <end position="435"/>
    </location>
</feature>
<accession>A0A098VQS1</accession>
<gene>
    <name evidence="2" type="ORF">DI09_8p350</name>
</gene>
<feature type="compositionally biased region" description="Basic and acidic residues" evidence="1">
    <location>
        <begin position="46"/>
        <end position="67"/>
    </location>
</feature>
<feature type="compositionally biased region" description="Polar residues" evidence="1">
    <location>
        <begin position="582"/>
        <end position="596"/>
    </location>
</feature>